<comment type="subunit">
    <text evidence="9">May be part of a spliceosome complex.</text>
</comment>
<evidence type="ECO:0000256" key="8">
    <source>
        <dbReference type="ARBA" id="ARBA00023242"/>
    </source>
</evidence>
<feature type="region of interest" description="Disordered" evidence="10">
    <location>
        <begin position="1"/>
        <end position="80"/>
    </location>
</feature>
<evidence type="ECO:0000256" key="9">
    <source>
        <dbReference type="RuleBase" id="RU367148"/>
    </source>
</evidence>
<evidence type="ECO:0000313" key="12">
    <source>
        <dbReference type="Proteomes" id="UP000683000"/>
    </source>
</evidence>
<evidence type="ECO:0000256" key="4">
    <source>
        <dbReference type="ARBA" id="ARBA00014745"/>
    </source>
</evidence>
<gene>
    <name evidence="11" type="ORF">JVT61DRAFT_8406</name>
</gene>
<feature type="compositionally biased region" description="Polar residues" evidence="10">
    <location>
        <begin position="1"/>
        <end position="17"/>
    </location>
</feature>
<comment type="subcellular location">
    <subcellularLocation>
        <location evidence="2 9">Nucleus</location>
    </subcellularLocation>
</comment>
<keyword evidence="5 9" id="KW-0507">mRNA processing</keyword>
<dbReference type="PANTHER" id="PTHR13264:SF5">
    <property type="entry name" value="PRE-MRNA-SPLICING FACTOR SYF2"/>
    <property type="match status" value="1"/>
</dbReference>
<keyword evidence="7 9" id="KW-0508">mRNA splicing</keyword>
<reference evidence="11" key="1">
    <citation type="submission" date="2021-03" db="EMBL/GenBank/DDBJ databases">
        <title>Evolutionary innovations through gain and loss of genes in the ectomycorrhizal Boletales.</title>
        <authorList>
            <person name="Wu G."/>
            <person name="Miyauchi S."/>
            <person name="Morin E."/>
            <person name="Yang Z.-L."/>
            <person name="Xu J."/>
            <person name="Martin F.M."/>
        </authorList>
    </citation>
    <scope>NUCLEOTIDE SEQUENCE</scope>
    <source>
        <strain evidence="11">BR01</strain>
    </source>
</reference>
<dbReference type="GO" id="GO:0000398">
    <property type="term" value="P:mRNA splicing, via spliceosome"/>
    <property type="evidence" value="ECO:0007669"/>
    <property type="project" value="UniProtKB-UniRule"/>
</dbReference>
<evidence type="ECO:0000256" key="2">
    <source>
        <dbReference type="ARBA" id="ARBA00004123"/>
    </source>
</evidence>
<evidence type="ECO:0000256" key="7">
    <source>
        <dbReference type="ARBA" id="ARBA00023187"/>
    </source>
</evidence>
<dbReference type="Pfam" id="PF08231">
    <property type="entry name" value="SYF2"/>
    <property type="match status" value="1"/>
</dbReference>
<keyword evidence="12" id="KW-1185">Reference proteome</keyword>
<comment type="similarity">
    <text evidence="3 9">Belongs to the SYF2 family.</text>
</comment>
<dbReference type="OrthoDB" id="199717at2759"/>
<keyword evidence="6 9" id="KW-0747">Spliceosome</keyword>
<dbReference type="EMBL" id="JAGFBS010000003">
    <property type="protein sequence ID" value="KAG6380297.1"/>
    <property type="molecule type" value="Genomic_DNA"/>
</dbReference>
<evidence type="ECO:0000256" key="10">
    <source>
        <dbReference type="SAM" id="MobiDB-lite"/>
    </source>
</evidence>
<name>A0A8I2Z045_9AGAM</name>
<dbReference type="GO" id="GO:0000974">
    <property type="term" value="C:Prp19 complex"/>
    <property type="evidence" value="ECO:0007669"/>
    <property type="project" value="TreeGrafter"/>
</dbReference>
<sequence length="331" mass="37765">MSADSAQELSSTSMSQTEDNKRVVSPTNIEDTEQSPEPKLPEDGDNNSAETMTMEERKAKLEQLRARMRSSARENRQTLVEESAKAKLTVRDAARLERQKKLAEILRTQAEAEAQGEDIERLKNWEWTIEDNENWEKKLARKARRADYEFHDDAHAARRRYKKDLDLLKPDLEAYNRQKEQALGLVAGTLSKSGSSTPSGGSSALVSFDITGSQGQRWFQQPSKGMAVDNFYRDANTLLYADNKPSEDAIDRVIGKINREQVDFCLCLISTHPAPNSIDKKANFSRKRLNEDEGDITYINERNRVFNKKIARYYDKYTAEIRASFERGTAL</sequence>
<dbReference type="AlphaFoldDB" id="A0A8I2Z045"/>
<comment type="function">
    <text evidence="1 9">Involved in pre-mRNA splicing.</text>
</comment>
<evidence type="ECO:0000256" key="3">
    <source>
        <dbReference type="ARBA" id="ARBA00010028"/>
    </source>
</evidence>
<protein>
    <recommendedName>
        <fullName evidence="4 9">Pre-mRNA-splicing factor SYF2</fullName>
    </recommendedName>
</protein>
<proteinExistence type="inferred from homology"/>
<dbReference type="GO" id="GO:0071013">
    <property type="term" value="C:catalytic step 2 spliceosome"/>
    <property type="evidence" value="ECO:0007669"/>
    <property type="project" value="TreeGrafter"/>
</dbReference>
<dbReference type="InterPro" id="IPR013260">
    <property type="entry name" value="mRNA_splic_SYF2"/>
</dbReference>
<evidence type="ECO:0000256" key="5">
    <source>
        <dbReference type="ARBA" id="ARBA00022664"/>
    </source>
</evidence>
<keyword evidence="8 9" id="KW-0539">Nucleus</keyword>
<dbReference type="GO" id="GO:0071014">
    <property type="term" value="C:post-mRNA release spliceosomal complex"/>
    <property type="evidence" value="ECO:0007669"/>
    <property type="project" value="TreeGrafter"/>
</dbReference>
<comment type="caution">
    <text evidence="11">The sequence shown here is derived from an EMBL/GenBank/DDBJ whole genome shotgun (WGS) entry which is preliminary data.</text>
</comment>
<organism evidence="11 12">
    <name type="scientific">Boletus reticuloceps</name>
    <dbReference type="NCBI Taxonomy" id="495285"/>
    <lineage>
        <taxon>Eukaryota</taxon>
        <taxon>Fungi</taxon>
        <taxon>Dikarya</taxon>
        <taxon>Basidiomycota</taxon>
        <taxon>Agaricomycotina</taxon>
        <taxon>Agaricomycetes</taxon>
        <taxon>Agaricomycetidae</taxon>
        <taxon>Boletales</taxon>
        <taxon>Boletineae</taxon>
        <taxon>Boletaceae</taxon>
        <taxon>Boletoideae</taxon>
        <taxon>Boletus</taxon>
    </lineage>
</organism>
<evidence type="ECO:0000256" key="6">
    <source>
        <dbReference type="ARBA" id="ARBA00022728"/>
    </source>
</evidence>
<feature type="compositionally biased region" description="Basic and acidic residues" evidence="10">
    <location>
        <begin position="54"/>
        <end position="76"/>
    </location>
</feature>
<dbReference type="Proteomes" id="UP000683000">
    <property type="component" value="Unassembled WGS sequence"/>
</dbReference>
<accession>A0A8I2Z045</accession>
<evidence type="ECO:0000256" key="1">
    <source>
        <dbReference type="ARBA" id="ARBA00003777"/>
    </source>
</evidence>
<dbReference type="PANTHER" id="PTHR13264">
    <property type="entry name" value="GCIP-INTERACTING PROTEIN P29"/>
    <property type="match status" value="1"/>
</dbReference>
<evidence type="ECO:0000313" key="11">
    <source>
        <dbReference type="EMBL" id="KAG6380297.1"/>
    </source>
</evidence>